<keyword evidence="2" id="KW-0723">Serine/threonine-protein kinase</keyword>
<dbReference type="SUPFAM" id="SSF56112">
    <property type="entry name" value="Protein kinase-like (PK-like)"/>
    <property type="match status" value="1"/>
</dbReference>
<evidence type="ECO:0000256" key="3">
    <source>
        <dbReference type="ARBA" id="ARBA00022679"/>
    </source>
</evidence>
<evidence type="ECO:0000256" key="2">
    <source>
        <dbReference type="ARBA" id="ARBA00022527"/>
    </source>
</evidence>
<evidence type="ECO:0000313" key="10">
    <source>
        <dbReference type="EMBL" id="EEP79335.1"/>
    </source>
</evidence>
<accession>C4JMX3</accession>
<gene>
    <name evidence="10" type="ORF">UREG_04181</name>
</gene>
<keyword evidence="11" id="KW-1185">Reference proteome</keyword>
<dbReference type="GO" id="GO:0005524">
    <property type="term" value="F:ATP binding"/>
    <property type="evidence" value="ECO:0007669"/>
    <property type="project" value="UniProtKB-KW"/>
</dbReference>
<comment type="catalytic activity">
    <reaction evidence="8">
        <text>L-seryl-[protein] + ATP = O-phospho-L-seryl-[protein] + ADP + H(+)</text>
        <dbReference type="Rhea" id="RHEA:17989"/>
        <dbReference type="Rhea" id="RHEA-COMP:9863"/>
        <dbReference type="Rhea" id="RHEA-COMP:11604"/>
        <dbReference type="ChEBI" id="CHEBI:15378"/>
        <dbReference type="ChEBI" id="CHEBI:29999"/>
        <dbReference type="ChEBI" id="CHEBI:30616"/>
        <dbReference type="ChEBI" id="CHEBI:83421"/>
        <dbReference type="ChEBI" id="CHEBI:456216"/>
        <dbReference type="EC" id="2.7.11.1"/>
    </reaction>
</comment>
<dbReference type="Pfam" id="PF00069">
    <property type="entry name" value="Pkinase"/>
    <property type="match status" value="1"/>
</dbReference>
<dbReference type="AlphaFoldDB" id="C4JMX3"/>
<organism evidence="10 11">
    <name type="scientific">Uncinocarpus reesii (strain UAMH 1704)</name>
    <dbReference type="NCBI Taxonomy" id="336963"/>
    <lineage>
        <taxon>Eukaryota</taxon>
        <taxon>Fungi</taxon>
        <taxon>Dikarya</taxon>
        <taxon>Ascomycota</taxon>
        <taxon>Pezizomycotina</taxon>
        <taxon>Eurotiomycetes</taxon>
        <taxon>Eurotiomycetidae</taxon>
        <taxon>Onygenales</taxon>
        <taxon>Onygenaceae</taxon>
        <taxon>Uncinocarpus</taxon>
    </lineage>
</organism>
<dbReference type="GeneID" id="8437194"/>
<dbReference type="InterPro" id="IPR051334">
    <property type="entry name" value="SRPK"/>
</dbReference>
<dbReference type="PROSITE" id="PS50011">
    <property type="entry name" value="PROTEIN_KINASE_DOM"/>
    <property type="match status" value="1"/>
</dbReference>
<dbReference type="VEuPathDB" id="FungiDB:UREG_04181"/>
<dbReference type="InterPro" id="IPR000719">
    <property type="entry name" value="Prot_kinase_dom"/>
</dbReference>
<comment type="catalytic activity">
    <reaction evidence="7">
        <text>L-threonyl-[protein] + ATP = O-phospho-L-threonyl-[protein] + ADP + H(+)</text>
        <dbReference type="Rhea" id="RHEA:46608"/>
        <dbReference type="Rhea" id="RHEA-COMP:11060"/>
        <dbReference type="Rhea" id="RHEA-COMP:11605"/>
        <dbReference type="ChEBI" id="CHEBI:15378"/>
        <dbReference type="ChEBI" id="CHEBI:30013"/>
        <dbReference type="ChEBI" id="CHEBI:30616"/>
        <dbReference type="ChEBI" id="CHEBI:61977"/>
        <dbReference type="ChEBI" id="CHEBI:456216"/>
        <dbReference type="EC" id="2.7.11.1"/>
    </reaction>
</comment>
<dbReference type="KEGG" id="ure:UREG_04181"/>
<evidence type="ECO:0000259" key="9">
    <source>
        <dbReference type="PROSITE" id="PS50011"/>
    </source>
</evidence>
<keyword evidence="3" id="KW-0808">Transferase</keyword>
<evidence type="ECO:0000256" key="5">
    <source>
        <dbReference type="ARBA" id="ARBA00022777"/>
    </source>
</evidence>
<keyword evidence="5" id="KW-0418">Kinase</keyword>
<protein>
    <recommendedName>
        <fullName evidence="1">non-specific serine/threonine protein kinase</fullName>
        <ecNumber evidence="1">2.7.11.1</ecNumber>
    </recommendedName>
</protein>
<dbReference type="SMART" id="SM00220">
    <property type="entry name" value="S_TKc"/>
    <property type="match status" value="1"/>
</dbReference>
<dbReference type="GO" id="GO:0000245">
    <property type="term" value="P:spliceosomal complex assembly"/>
    <property type="evidence" value="ECO:0007669"/>
    <property type="project" value="TreeGrafter"/>
</dbReference>
<evidence type="ECO:0000256" key="6">
    <source>
        <dbReference type="ARBA" id="ARBA00022840"/>
    </source>
</evidence>
<evidence type="ECO:0000256" key="8">
    <source>
        <dbReference type="ARBA" id="ARBA00048679"/>
    </source>
</evidence>
<dbReference type="OMA" id="LMEDEWV"/>
<name>C4JMX3_UNCRE</name>
<sequence>MVLAISFPLMLRRLGHFKVNCLEAQCRKPITSLLTPIAASFRQHRFSGMAPPVTPLPSSAELLDSSQKIEEERFPNYVAERYYPVRLGGIFDSRYQVITKLGFGAASTIWLCRDIQEQRYLTLKVHVRSRKPCPEVELAAYLNKIEDIHGGEKYVRRVVRSSSITGPHGVHPCLLYEPTGIDISNFIHQLDGGALPETMLRMTARFMLIALDYLHQLDIIHTDIQPNNILAPEVILDMEWDNKIDIWGLAQTIWTLFECGHLFDNSDPAGELDPNRRFAEMVSLLGPPPPEFLRRSKASLKYWDEDGNWKSSFPIPTQTLESREVQLEGKNKELFLHFMRKMLCWLPEERATASQLLFEDEWVRGGEC</sequence>
<dbReference type="Proteomes" id="UP000002058">
    <property type="component" value="Unassembled WGS sequence"/>
</dbReference>
<dbReference type="eggNOG" id="KOG1290">
    <property type="taxonomic scope" value="Eukaryota"/>
</dbReference>
<dbReference type="InterPro" id="IPR011009">
    <property type="entry name" value="Kinase-like_dom_sf"/>
</dbReference>
<dbReference type="Gene3D" id="1.10.510.10">
    <property type="entry name" value="Transferase(Phosphotransferase) domain 1"/>
    <property type="match status" value="2"/>
</dbReference>
<evidence type="ECO:0000313" key="11">
    <source>
        <dbReference type="Proteomes" id="UP000002058"/>
    </source>
</evidence>
<dbReference type="GO" id="GO:0004674">
    <property type="term" value="F:protein serine/threonine kinase activity"/>
    <property type="evidence" value="ECO:0007669"/>
    <property type="project" value="UniProtKB-KW"/>
</dbReference>
<dbReference type="EC" id="2.7.11.1" evidence="1"/>
<feature type="domain" description="Protein kinase" evidence="9">
    <location>
        <begin position="95"/>
        <end position="363"/>
    </location>
</feature>
<dbReference type="GO" id="GO:0050684">
    <property type="term" value="P:regulation of mRNA processing"/>
    <property type="evidence" value="ECO:0007669"/>
    <property type="project" value="TreeGrafter"/>
</dbReference>
<evidence type="ECO:0000256" key="7">
    <source>
        <dbReference type="ARBA" id="ARBA00047899"/>
    </source>
</evidence>
<dbReference type="OrthoDB" id="4170567at2759"/>
<dbReference type="RefSeq" id="XP_002544664.1">
    <property type="nucleotide sequence ID" value="XM_002544618.1"/>
</dbReference>
<dbReference type="PANTHER" id="PTHR47634:SF9">
    <property type="entry name" value="PROTEIN KINASE DOMAIN-CONTAINING PROTEIN-RELATED"/>
    <property type="match status" value="1"/>
</dbReference>
<reference evidence="11" key="1">
    <citation type="journal article" date="2009" name="Genome Res.">
        <title>Comparative genomic analyses of the human fungal pathogens Coccidioides and their relatives.</title>
        <authorList>
            <person name="Sharpton T.J."/>
            <person name="Stajich J.E."/>
            <person name="Rounsley S.D."/>
            <person name="Gardner M.J."/>
            <person name="Wortman J.R."/>
            <person name="Jordar V.S."/>
            <person name="Maiti R."/>
            <person name="Kodira C.D."/>
            <person name="Neafsey D.E."/>
            <person name="Zeng Q."/>
            <person name="Hung C.-Y."/>
            <person name="McMahan C."/>
            <person name="Muszewska A."/>
            <person name="Grynberg M."/>
            <person name="Mandel M.A."/>
            <person name="Kellner E.M."/>
            <person name="Barker B.M."/>
            <person name="Galgiani J.N."/>
            <person name="Orbach M.J."/>
            <person name="Kirkland T.N."/>
            <person name="Cole G.T."/>
            <person name="Henn M.R."/>
            <person name="Birren B.W."/>
            <person name="Taylor J.W."/>
        </authorList>
    </citation>
    <scope>NUCLEOTIDE SEQUENCE [LARGE SCALE GENOMIC DNA]</scope>
    <source>
        <strain evidence="11">UAMH 1704</strain>
    </source>
</reference>
<dbReference type="InParanoid" id="C4JMX3"/>
<evidence type="ECO:0000256" key="4">
    <source>
        <dbReference type="ARBA" id="ARBA00022741"/>
    </source>
</evidence>
<dbReference type="EMBL" id="CH476616">
    <property type="protein sequence ID" value="EEP79335.1"/>
    <property type="molecule type" value="Genomic_DNA"/>
</dbReference>
<keyword evidence="6" id="KW-0067">ATP-binding</keyword>
<evidence type="ECO:0000256" key="1">
    <source>
        <dbReference type="ARBA" id="ARBA00012513"/>
    </source>
</evidence>
<dbReference type="HOGENOM" id="CLU_000288_81_1_1"/>
<dbReference type="PANTHER" id="PTHR47634">
    <property type="entry name" value="PROTEIN KINASE DOMAIN-CONTAINING PROTEIN-RELATED"/>
    <property type="match status" value="1"/>
</dbReference>
<proteinExistence type="predicted"/>
<keyword evidence="4" id="KW-0547">Nucleotide-binding</keyword>
<dbReference type="Gene3D" id="3.30.200.20">
    <property type="entry name" value="Phosphorylase Kinase, domain 1"/>
    <property type="match status" value="1"/>
</dbReference>